<dbReference type="NCBIfam" id="TIGR00611">
    <property type="entry name" value="recf"/>
    <property type="match status" value="1"/>
</dbReference>
<dbReference type="GO" id="GO:0005737">
    <property type="term" value="C:cytoplasm"/>
    <property type="evidence" value="ECO:0007669"/>
    <property type="project" value="UniProtKB-SubCell"/>
</dbReference>
<comment type="caution">
    <text evidence="15">The sequence shown here is derived from an EMBL/GenBank/DDBJ whole genome shotgun (WGS) entry which is preliminary data.</text>
</comment>
<name>A0A4Q1RE45_9FIRM</name>
<comment type="function">
    <text evidence="12 13">The RecF protein is involved in DNA metabolism; it is required for DNA replication and normal SOS inducibility. RecF binds preferentially to single-stranded, linear DNA. It also seems to bind ATP.</text>
</comment>
<comment type="subcellular location">
    <subcellularLocation>
        <location evidence="1 12 13">Cytoplasm</location>
    </subcellularLocation>
</comment>
<keyword evidence="9 12" id="KW-0238">DNA-binding</keyword>
<evidence type="ECO:0000256" key="10">
    <source>
        <dbReference type="ARBA" id="ARBA00023204"/>
    </source>
</evidence>
<dbReference type="CDD" id="cd03242">
    <property type="entry name" value="ABC_RecF"/>
    <property type="match status" value="1"/>
</dbReference>
<keyword evidence="11 12" id="KW-0742">SOS response</keyword>
<keyword evidence="6 12" id="KW-0547">Nucleotide-binding</keyword>
<evidence type="ECO:0000256" key="13">
    <source>
        <dbReference type="RuleBase" id="RU000578"/>
    </source>
</evidence>
<dbReference type="Proteomes" id="UP000290106">
    <property type="component" value="Unassembled WGS sequence"/>
</dbReference>
<evidence type="ECO:0000256" key="6">
    <source>
        <dbReference type="ARBA" id="ARBA00022741"/>
    </source>
</evidence>
<keyword evidence="8 12" id="KW-0067">ATP-binding</keyword>
<feature type="domain" description="RecF/RecN/SMC N-terminal" evidence="14">
    <location>
        <begin position="2"/>
        <end position="353"/>
    </location>
</feature>
<proteinExistence type="inferred from homology"/>
<dbReference type="GO" id="GO:0009432">
    <property type="term" value="P:SOS response"/>
    <property type="evidence" value="ECO:0007669"/>
    <property type="project" value="UniProtKB-UniRule"/>
</dbReference>
<evidence type="ECO:0000256" key="7">
    <source>
        <dbReference type="ARBA" id="ARBA00022763"/>
    </source>
</evidence>
<dbReference type="GO" id="GO:0000731">
    <property type="term" value="P:DNA synthesis involved in DNA repair"/>
    <property type="evidence" value="ECO:0007669"/>
    <property type="project" value="TreeGrafter"/>
</dbReference>
<evidence type="ECO:0000256" key="8">
    <source>
        <dbReference type="ARBA" id="ARBA00022840"/>
    </source>
</evidence>
<dbReference type="Pfam" id="PF02463">
    <property type="entry name" value="SMC_N"/>
    <property type="match status" value="1"/>
</dbReference>
<reference evidence="15 16" key="1">
    <citation type="submission" date="2019-01" db="EMBL/GenBank/DDBJ databases">
        <title>Blautia sp. nov. KGMB01111 isolated human feces.</title>
        <authorList>
            <person name="Park J.-E."/>
            <person name="Kim J.-S."/>
            <person name="Park S.-H."/>
        </authorList>
    </citation>
    <scope>NUCLEOTIDE SEQUENCE [LARGE SCALE GENOMIC DNA]</scope>
    <source>
        <strain evidence="15 16">KGMB01111</strain>
    </source>
</reference>
<dbReference type="RefSeq" id="WP_117525500.1">
    <property type="nucleotide sequence ID" value="NZ_JBGKFY010000001.1"/>
</dbReference>
<keyword evidence="4 12" id="KW-0963">Cytoplasm</keyword>
<dbReference type="OrthoDB" id="9803889at2"/>
<dbReference type="PROSITE" id="PS00618">
    <property type="entry name" value="RECF_2"/>
    <property type="match status" value="1"/>
</dbReference>
<protein>
    <recommendedName>
        <fullName evidence="3 12">DNA replication and repair protein RecF</fullName>
    </recommendedName>
</protein>
<gene>
    <name evidence="12 15" type="primary">recF</name>
    <name evidence="15" type="ORF">ETP43_00020</name>
</gene>
<evidence type="ECO:0000256" key="2">
    <source>
        <dbReference type="ARBA" id="ARBA00008016"/>
    </source>
</evidence>
<feature type="binding site" evidence="12">
    <location>
        <begin position="30"/>
        <end position="37"/>
    </location>
    <ligand>
        <name>ATP</name>
        <dbReference type="ChEBI" id="CHEBI:30616"/>
    </ligand>
</feature>
<keyword evidence="5 12" id="KW-0235">DNA replication</keyword>
<evidence type="ECO:0000256" key="12">
    <source>
        <dbReference type="HAMAP-Rule" id="MF_00365"/>
    </source>
</evidence>
<keyword evidence="16" id="KW-1185">Reference proteome</keyword>
<dbReference type="Gene3D" id="3.40.50.300">
    <property type="entry name" value="P-loop containing nucleotide triphosphate hydrolases"/>
    <property type="match status" value="1"/>
</dbReference>
<dbReference type="GO" id="GO:0006260">
    <property type="term" value="P:DNA replication"/>
    <property type="evidence" value="ECO:0007669"/>
    <property type="project" value="UniProtKB-UniRule"/>
</dbReference>
<comment type="similarity">
    <text evidence="2 12 13">Belongs to the RecF family.</text>
</comment>
<dbReference type="InterPro" id="IPR003395">
    <property type="entry name" value="RecF/RecN/SMC_N"/>
</dbReference>
<dbReference type="Gene3D" id="1.20.1050.90">
    <property type="entry name" value="RecF/RecN/SMC, N-terminal domain"/>
    <property type="match status" value="1"/>
</dbReference>
<dbReference type="SUPFAM" id="SSF52540">
    <property type="entry name" value="P-loop containing nucleoside triphosphate hydrolases"/>
    <property type="match status" value="1"/>
</dbReference>
<evidence type="ECO:0000313" key="15">
    <source>
        <dbReference type="EMBL" id="RXS73803.1"/>
    </source>
</evidence>
<dbReference type="AlphaFoldDB" id="A0A4Q1RE45"/>
<organism evidence="15 16">
    <name type="scientific">Blautia faecicola</name>
    <dbReference type="NCBI Taxonomy" id="2509240"/>
    <lineage>
        <taxon>Bacteria</taxon>
        <taxon>Bacillati</taxon>
        <taxon>Bacillota</taxon>
        <taxon>Clostridia</taxon>
        <taxon>Lachnospirales</taxon>
        <taxon>Lachnospiraceae</taxon>
        <taxon>Blautia</taxon>
    </lineage>
</organism>
<evidence type="ECO:0000259" key="14">
    <source>
        <dbReference type="Pfam" id="PF02463"/>
    </source>
</evidence>
<sequence length="359" mass="41429">MYIESLELKNFRNYEDLSIVLDPGTNILYGDNAQGKTNVLEAIYLCGTTKSHRGSKDKEMIRFDQDESHIRMMVKKDGVSHKIDMHLKKNKAKGIAIDGIPIRKAAELFGIVNLVAFSPEDLNIIKNGPSERRRFMDLELCQLNKVYLQELTSYNKVLNQRNKLLKDIGFQPGLTETLDVWDMQLVSYGKKIISLRKRFMEELGEIIRQIHSNLTGQKEEIRLLYEPDVEEEVFEEKLQSAREKDLRFRVTSVGPHRDDFCVQTNGIDIRKYGSQGQQRTAALSLKMSEIYLVEKVTKDHPVLLLDDVLSELDSNRQNYLLQSIHNIQTVITCTGLDELIENNFSIDRVFRVTEGKIDF</sequence>
<evidence type="ECO:0000256" key="1">
    <source>
        <dbReference type="ARBA" id="ARBA00004496"/>
    </source>
</evidence>
<dbReference type="InterPro" id="IPR001238">
    <property type="entry name" value="DNA-binding_RecF"/>
</dbReference>
<evidence type="ECO:0000256" key="3">
    <source>
        <dbReference type="ARBA" id="ARBA00020170"/>
    </source>
</evidence>
<keyword evidence="10 12" id="KW-0234">DNA repair</keyword>
<accession>A0A4Q1RE45</accession>
<dbReference type="HAMAP" id="MF_00365">
    <property type="entry name" value="RecF"/>
    <property type="match status" value="1"/>
</dbReference>
<evidence type="ECO:0000313" key="16">
    <source>
        <dbReference type="Proteomes" id="UP000290106"/>
    </source>
</evidence>
<evidence type="ECO:0000256" key="4">
    <source>
        <dbReference type="ARBA" id="ARBA00022490"/>
    </source>
</evidence>
<dbReference type="GO" id="GO:0006302">
    <property type="term" value="P:double-strand break repair"/>
    <property type="evidence" value="ECO:0007669"/>
    <property type="project" value="TreeGrafter"/>
</dbReference>
<keyword evidence="7 12" id="KW-0227">DNA damage</keyword>
<dbReference type="GO" id="GO:0003697">
    <property type="term" value="F:single-stranded DNA binding"/>
    <property type="evidence" value="ECO:0007669"/>
    <property type="project" value="UniProtKB-UniRule"/>
</dbReference>
<dbReference type="EMBL" id="SDKC01000001">
    <property type="protein sequence ID" value="RXS73803.1"/>
    <property type="molecule type" value="Genomic_DNA"/>
</dbReference>
<dbReference type="InterPro" id="IPR018078">
    <property type="entry name" value="DNA-binding_RecF_CS"/>
</dbReference>
<dbReference type="InterPro" id="IPR042174">
    <property type="entry name" value="RecF_2"/>
</dbReference>
<dbReference type="PANTHER" id="PTHR32182">
    <property type="entry name" value="DNA REPLICATION AND REPAIR PROTEIN RECF"/>
    <property type="match status" value="1"/>
</dbReference>
<evidence type="ECO:0000256" key="5">
    <source>
        <dbReference type="ARBA" id="ARBA00022705"/>
    </source>
</evidence>
<dbReference type="GO" id="GO:0005524">
    <property type="term" value="F:ATP binding"/>
    <property type="evidence" value="ECO:0007669"/>
    <property type="project" value="UniProtKB-UniRule"/>
</dbReference>
<evidence type="ECO:0000256" key="9">
    <source>
        <dbReference type="ARBA" id="ARBA00023125"/>
    </source>
</evidence>
<dbReference type="InterPro" id="IPR027417">
    <property type="entry name" value="P-loop_NTPase"/>
</dbReference>
<evidence type="ECO:0000256" key="11">
    <source>
        <dbReference type="ARBA" id="ARBA00023236"/>
    </source>
</evidence>
<dbReference type="PANTHER" id="PTHR32182:SF0">
    <property type="entry name" value="DNA REPLICATION AND REPAIR PROTEIN RECF"/>
    <property type="match status" value="1"/>
</dbReference>